<reference evidence="1 2" key="1">
    <citation type="submission" date="2023-09" db="EMBL/GenBank/DDBJ databases">
        <title>Complete Genome and Methylome dissection of Bacillus brevis NEB573 original source of BbsI restriction endonuclease.</title>
        <authorList>
            <person name="Fomenkov A."/>
            <person name="Roberts R.D."/>
        </authorList>
    </citation>
    <scope>NUCLEOTIDE SEQUENCE [LARGE SCALE GENOMIC DNA]</scope>
    <source>
        <strain evidence="1 2">NEB573</strain>
        <plasmid evidence="1 2">pBbsI</plasmid>
    </source>
</reference>
<accession>A0ABY9TCT5</accession>
<organism evidence="1 2">
    <name type="scientific">Brevibacillus brevis</name>
    <name type="common">Bacillus brevis</name>
    <dbReference type="NCBI Taxonomy" id="1393"/>
    <lineage>
        <taxon>Bacteria</taxon>
        <taxon>Bacillati</taxon>
        <taxon>Bacillota</taxon>
        <taxon>Bacilli</taxon>
        <taxon>Bacillales</taxon>
        <taxon>Paenibacillaceae</taxon>
        <taxon>Brevibacillus</taxon>
    </lineage>
</organism>
<name>A0ABY9TCT5_BREBE</name>
<proteinExistence type="predicted"/>
<protein>
    <recommendedName>
        <fullName evidence="3">Flp pilus-assembly TadG-like N-terminal domain-containing protein</fullName>
    </recommendedName>
</protein>
<evidence type="ECO:0000313" key="1">
    <source>
        <dbReference type="EMBL" id="WNC17896.1"/>
    </source>
</evidence>
<evidence type="ECO:0008006" key="3">
    <source>
        <dbReference type="Google" id="ProtNLM"/>
    </source>
</evidence>
<dbReference type="Proteomes" id="UP001256827">
    <property type="component" value="Plasmid pBbsI"/>
</dbReference>
<geneLocation type="plasmid" evidence="1 2">
    <name>pBbsI</name>
</geneLocation>
<dbReference type="RefSeq" id="WP_310774699.1">
    <property type="nucleotide sequence ID" value="NZ_CP134052.1"/>
</dbReference>
<keyword evidence="2" id="KW-1185">Reference proteome</keyword>
<gene>
    <name evidence="1" type="ORF">RGB73_30470</name>
</gene>
<keyword evidence="1" id="KW-0614">Plasmid</keyword>
<dbReference type="EMBL" id="CP134052">
    <property type="protein sequence ID" value="WNC17896.1"/>
    <property type="molecule type" value="Genomic_DNA"/>
</dbReference>
<sequence length="201" mass="22328">MKRIFKKFIREETGSVNVLILTLLFLGLSIMIMVRSVDFFTQVIETNRVKRDLALATHAAAMDVDKVKLADGILALVPSQAIDSFFTYLQKNMRLNAYNIPQSDSYIEEAPVIHKILYVDYEARTIQALYGSTSNCSLSGKTISCTVVANAGTEKEATRTVNELLVGPSVVSVIEVSHNRFSMLDPEPIVVADTQQVLYGY</sequence>
<evidence type="ECO:0000313" key="2">
    <source>
        <dbReference type="Proteomes" id="UP001256827"/>
    </source>
</evidence>